<dbReference type="Gene3D" id="3.30.420.10">
    <property type="entry name" value="Ribonuclease H-like superfamily/Ribonuclease H"/>
    <property type="match status" value="1"/>
</dbReference>
<accession>A0A813IH36</accession>
<organism evidence="2 3">
    <name type="scientific">Polarella glacialis</name>
    <name type="common">Dinoflagellate</name>
    <dbReference type="NCBI Taxonomy" id="89957"/>
    <lineage>
        <taxon>Eukaryota</taxon>
        <taxon>Sar</taxon>
        <taxon>Alveolata</taxon>
        <taxon>Dinophyceae</taxon>
        <taxon>Suessiales</taxon>
        <taxon>Suessiaceae</taxon>
        <taxon>Polarella</taxon>
    </lineage>
</organism>
<evidence type="ECO:0000259" key="1">
    <source>
        <dbReference type="Pfam" id="PF00929"/>
    </source>
</evidence>
<evidence type="ECO:0000313" key="3">
    <source>
        <dbReference type="Proteomes" id="UP000626109"/>
    </source>
</evidence>
<dbReference type="SUPFAM" id="SSF53098">
    <property type="entry name" value="Ribonuclease H-like"/>
    <property type="match status" value="1"/>
</dbReference>
<dbReference type="InterPro" id="IPR036397">
    <property type="entry name" value="RNaseH_sf"/>
</dbReference>
<dbReference type="Pfam" id="PF00929">
    <property type="entry name" value="RNase_T"/>
    <property type="match status" value="1"/>
</dbReference>
<sequence>EDVLVRRDMSFGWSRSLRAVGPLLLLRLSIRSWSGALCLGGSALPSAPRARRVAMAAGHLEEALVWVDCEMTGLGADGGPGADALLEVACLITDGDLNLIAEGPDLVIHHSDAVLDSMNDWCKTQFGWLGAGTAPTPGLLADQ</sequence>
<reference evidence="2" key="1">
    <citation type="submission" date="2021-02" db="EMBL/GenBank/DDBJ databases">
        <authorList>
            <person name="Dougan E. K."/>
            <person name="Rhodes N."/>
            <person name="Thang M."/>
            <person name="Chan C."/>
        </authorList>
    </citation>
    <scope>NUCLEOTIDE SEQUENCE</scope>
</reference>
<feature type="domain" description="Exonuclease" evidence="1">
    <location>
        <begin position="65"/>
        <end position="127"/>
    </location>
</feature>
<protein>
    <recommendedName>
        <fullName evidence="1">Exonuclease domain-containing protein</fullName>
    </recommendedName>
</protein>
<name>A0A813IH36_POLGL</name>
<dbReference type="GO" id="GO:0003676">
    <property type="term" value="F:nucleic acid binding"/>
    <property type="evidence" value="ECO:0007669"/>
    <property type="project" value="InterPro"/>
</dbReference>
<dbReference type="AlphaFoldDB" id="A0A813IH36"/>
<dbReference type="InterPro" id="IPR013520">
    <property type="entry name" value="Ribonucl_H"/>
</dbReference>
<dbReference type="Proteomes" id="UP000626109">
    <property type="component" value="Unassembled WGS sequence"/>
</dbReference>
<feature type="non-terminal residue" evidence="2">
    <location>
        <position position="1"/>
    </location>
</feature>
<evidence type="ECO:0000313" key="2">
    <source>
        <dbReference type="EMBL" id="CAE8649946.1"/>
    </source>
</evidence>
<proteinExistence type="predicted"/>
<feature type="non-terminal residue" evidence="2">
    <location>
        <position position="143"/>
    </location>
</feature>
<dbReference type="EMBL" id="CAJNNW010008358">
    <property type="protein sequence ID" value="CAE8649946.1"/>
    <property type="molecule type" value="Genomic_DNA"/>
</dbReference>
<gene>
    <name evidence="2" type="ORF">PGLA2088_LOCUS7877</name>
</gene>
<comment type="caution">
    <text evidence="2">The sequence shown here is derived from an EMBL/GenBank/DDBJ whole genome shotgun (WGS) entry which is preliminary data.</text>
</comment>
<dbReference type="InterPro" id="IPR012337">
    <property type="entry name" value="RNaseH-like_sf"/>
</dbReference>